<dbReference type="AlphaFoldDB" id="A0AAD1XNT3"/>
<comment type="caution">
    <text evidence="2">The sequence shown here is derived from an EMBL/GenBank/DDBJ whole genome shotgun (WGS) entry which is preliminary data.</text>
</comment>
<dbReference type="PRINTS" id="PR00153">
    <property type="entry name" value="CSAPPISMRASE"/>
</dbReference>
<dbReference type="EMBL" id="CAMPGE010017695">
    <property type="protein sequence ID" value="CAI2376156.1"/>
    <property type="molecule type" value="Genomic_DNA"/>
</dbReference>
<organism evidence="2 3">
    <name type="scientific">Euplotes crassus</name>
    <dbReference type="NCBI Taxonomy" id="5936"/>
    <lineage>
        <taxon>Eukaryota</taxon>
        <taxon>Sar</taxon>
        <taxon>Alveolata</taxon>
        <taxon>Ciliophora</taxon>
        <taxon>Intramacronucleata</taxon>
        <taxon>Spirotrichea</taxon>
        <taxon>Hypotrichia</taxon>
        <taxon>Euplotida</taxon>
        <taxon>Euplotidae</taxon>
        <taxon>Moneuplotes</taxon>
    </lineage>
</organism>
<dbReference type="InterPro" id="IPR002130">
    <property type="entry name" value="Cyclophilin-type_PPIase_dom"/>
</dbReference>
<evidence type="ECO:0000313" key="2">
    <source>
        <dbReference type="EMBL" id="CAI2376156.1"/>
    </source>
</evidence>
<dbReference type="InterPro" id="IPR029000">
    <property type="entry name" value="Cyclophilin-like_dom_sf"/>
</dbReference>
<dbReference type="Proteomes" id="UP001295684">
    <property type="component" value="Unassembled WGS sequence"/>
</dbReference>
<dbReference type="PROSITE" id="PS50072">
    <property type="entry name" value="CSA_PPIASE_2"/>
    <property type="match status" value="1"/>
</dbReference>
<dbReference type="PANTHER" id="PTHR11071:SF561">
    <property type="entry name" value="PEPTIDYL-PROLYL CIS-TRANS ISOMERASE D-RELATED"/>
    <property type="match status" value="1"/>
</dbReference>
<dbReference type="GO" id="GO:0003755">
    <property type="term" value="F:peptidyl-prolyl cis-trans isomerase activity"/>
    <property type="evidence" value="ECO:0007669"/>
    <property type="project" value="InterPro"/>
</dbReference>
<feature type="domain" description="PPIase cyclophilin-type" evidence="1">
    <location>
        <begin position="131"/>
        <end position="297"/>
    </location>
</feature>
<gene>
    <name evidence="2" type="ORF">ECRASSUSDP1_LOCUS17525</name>
</gene>
<evidence type="ECO:0000313" key="3">
    <source>
        <dbReference type="Proteomes" id="UP001295684"/>
    </source>
</evidence>
<evidence type="ECO:0000259" key="1">
    <source>
        <dbReference type="PROSITE" id="PS50072"/>
    </source>
</evidence>
<accession>A0AAD1XNT3</accession>
<dbReference type="SUPFAM" id="SSF50891">
    <property type="entry name" value="Cyclophilin-like"/>
    <property type="match status" value="1"/>
</dbReference>
<dbReference type="Pfam" id="PF00160">
    <property type="entry name" value="Pro_isomerase"/>
    <property type="match status" value="1"/>
</dbReference>
<dbReference type="Gene3D" id="2.40.100.10">
    <property type="entry name" value="Cyclophilin-like"/>
    <property type="match status" value="1"/>
</dbReference>
<keyword evidence="3" id="KW-1185">Reference proteome</keyword>
<dbReference type="GO" id="GO:0005737">
    <property type="term" value="C:cytoplasm"/>
    <property type="evidence" value="ECO:0007669"/>
    <property type="project" value="TreeGrafter"/>
</dbReference>
<reference evidence="2" key="1">
    <citation type="submission" date="2023-07" db="EMBL/GenBank/DDBJ databases">
        <authorList>
            <consortium name="AG Swart"/>
            <person name="Singh M."/>
            <person name="Singh A."/>
            <person name="Seah K."/>
            <person name="Emmerich C."/>
        </authorList>
    </citation>
    <scope>NUCLEOTIDE SEQUENCE</scope>
    <source>
        <strain evidence="2">DP1</strain>
    </source>
</reference>
<sequence>MESDSSYIHNITVAGILNNQNFQQAKTCATYLQRTNPTEVKATIHQLFETQWEELLKEIKSTKKGKFHYHEGNYIVYVNDDEYLGDYKGLEKWALMNYRYSDNSNTIIYKRKAALEFKKAINDVKGRSFCFMEIRIGEEAPQKVIFELFTDIAPDSCENFRKLCGGTFTNQKGEKLTYKNTEFHRIVKGGFVQGGDLSKLGITKLGQSIFDGYFPDETFEIKHTQVGLLGYCKKSGLKYSNECQFYVTTGAPLSYMDGKYVVFGRVVTGMRAFRRMEKMDSLNERPKDKIEISNCGEYDARK</sequence>
<name>A0AAD1XNT3_EUPCR</name>
<protein>
    <recommendedName>
        <fullName evidence="1">PPIase cyclophilin-type domain-containing protein</fullName>
    </recommendedName>
</protein>
<proteinExistence type="predicted"/>
<dbReference type="PANTHER" id="PTHR11071">
    <property type="entry name" value="PEPTIDYL-PROLYL CIS-TRANS ISOMERASE"/>
    <property type="match status" value="1"/>
</dbReference>